<evidence type="ECO:0000259" key="2">
    <source>
        <dbReference type="PROSITE" id="PS50234"/>
    </source>
</evidence>
<evidence type="ECO:0008006" key="6">
    <source>
        <dbReference type="Google" id="ProtNLM"/>
    </source>
</evidence>
<feature type="compositionally biased region" description="Low complexity" evidence="1">
    <location>
        <begin position="756"/>
        <end position="770"/>
    </location>
</feature>
<dbReference type="AlphaFoldDB" id="A0A139ARD0"/>
<name>A0A139ARD0_GONPJ</name>
<dbReference type="InterPro" id="IPR013694">
    <property type="entry name" value="VIT"/>
</dbReference>
<dbReference type="STRING" id="1344416.A0A139ARD0"/>
<feature type="domain" description="VIT" evidence="3">
    <location>
        <begin position="3"/>
        <end position="131"/>
    </location>
</feature>
<protein>
    <recommendedName>
        <fullName evidence="6">VIT-domain-containing protein</fullName>
    </recommendedName>
</protein>
<dbReference type="Pfam" id="PF08487">
    <property type="entry name" value="VIT"/>
    <property type="match status" value="1"/>
</dbReference>
<dbReference type="PANTHER" id="PTHR45737">
    <property type="entry name" value="VON WILLEBRAND FACTOR A DOMAIN-CONTAINING PROTEIN 5A"/>
    <property type="match status" value="1"/>
</dbReference>
<dbReference type="InterPro" id="IPR036465">
    <property type="entry name" value="vWFA_dom_sf"/>
</dbReference>
<organism evidence="4 5">
    <name type="scientific">Gonapodya prolifera (strain JEL478)</name>
    <name type="common">Monoblepharis prolifera</name>
    <dbReference type="NCBI Taxonomy" id="1344416"/>
    <lineage>
        <taxon>Eukaryota</taxon>
        <taxon>Fungi</taxon>
        <taxon>Fungi incertae sedis</taxon>
        <taxon>Chytridiomycota</taxon>
        <taxon>Chytridiomycota incertae sedis</taxon>
        <taxon>Monoblepharidomycetes</taxon>
        <taxon>Monoblepharidales</taxon>
        <taxon>Gonapodyaceae</taxon>
        <taxon>Gonapodya</taxon>
    </lineage>
</organism>
<dbReference type="OrthoDB" id="1729737at2759"/>
<dbReference type="PANTHER" id="PTHR45737:SF6">
    <property type="entry name" value="VON WILLEBRAND FACTOR A DOMAIN-CONTAINING PROTEIN 5A"/>
    <property type="match status" value="1"/>
</dbReference>
<reference evidence="4 5" key="1">
    <citation type="journal article" date="2015" name="Genome Biol. Evol.">
        <title>Phylogenomic analyses indicate that early fungi evolved digesting cell walls of algal ancestors of land plants.</title>
        <authorList>
            <person name="Chang Y."/>
            <person name="Wang S."/>
            <person name="Sekimoto S."/>
            <person name="Aerts A.L."/>
            <person name="Choi C."/>
            <person name="Clum A."/>
            <person name="LaButti K.M."/>
            <person name="Lindquist E.A."/>
            <person name="Yee Ngan C."/>
            <person name="Ohm R.A."/>
            <person name="Salamov A.A."/>
            <person name="Grigoriev I.V."/>
            <person name="Spatafora J.W."/>
            <person name="Berbee M.L."/>
        </authorList>
    </citation>
    <scope>NUCLEOTIDE SEQUENCE [LARGE SCALE GENOMIC DNA]</scope>
    <source>
        <strain evidence="4 5">JEL478</strain>
    </source>
</reference>
<feature type="compositionally biased region" description="Low complexity" evidence="1">
    <location>
        <begin position="476"/>
        <end position="492"/>
    </location>
</feature>
<dbReference type="Pfam" id="PF13768">
    <property type="entry name" value="VWA_3"/>
    <property type="match status" value="1"/>
</dbReference>
<dbReference type="EMBL" id="KQ965739">
    <property type="protein sequence ID" value="KXS19298.1"/>
    <property type="molecule type" value="Genomic_DNA"/>
</dbReference>
<dbReference type="OMA" id="PFNICSF"/>
<proteinExistence type="predicted"/>
<dbReference type="PROSITE" id="PS50234">
    <property type="entry name" value="VWFA"/>
    <property type="match status" value="1"/>
</dbReference>
<dbReference type="Gene3D" id="3.40.50.410">
    <property type="entry name" value="von Willebrand factor, type A domain"/>
    <property type="match status" value="1"/>
</dbReference>
<evidence type="ECO:0000259" key="3">
    <source>
        <dbReference type="PROSITE" id="PS51468"/>
    </source>
</evidence>
<feature type="compositionally biased region" description="Low complexity" evidence="1">
    <location>
        <begin position="674"/>
        <end position="686"/>
    </location>
</feature>
<keyword evidence="5" id="KW-1185">Reference proteome</keyword>
<dbReference type="SMART" id="SM00327">
    <property type="entry name" value="VWA"/>
    <property type="match status" value="1"/>
</dbReference>
<sequence>MIVCGLYIVSDAAEQPIPLKKVHADVNIIDCLASVTLSQTYVNEGSLPVEAIYKFPVYESAAVYAFEADIDGTVVRGVCREREEAAKEYNAAIAAGNRAFLLEEQKADIFQISVGNIPPSKPVIIRISYVHECKTDEANDELRFTIPTTIASQTYGSFAPPKGTNLMPGGTTYDSTVDYRLSLAIDIRMASGPITEVSSATHPIKLSLDGADPKHASAKLALDAVYLDRDFVLVVKSPGLDKPRAVIERDPTSGTKCCMVTFVPKFRSKEAPTEVIFVLDRSGSMGGENIANARTALLLLLKSLPETCKFNIIGFGSSYQLLFPSAVPYNESNLNTAVRHAETVEADLGGTDILEPLEAAVRQPPEKEWQRSIIVLTDGEVYNTDSIFDLASRTSRTQNTRFFTLGVGAAVSHLLVNGLARAGLGSAEFVGPGERMEGKVIKLIKAGVRGFVRDFKVTWLPASVIAQVESTPAIPPSENASSQPPAPAASTSFFDDDMTEDPLPKREVPTAKIPLVQPAPFRAPPLYAGSRYISFAILDGRLADPTSVTISGVGPDGPMEVQIPIGAAGEQGKTILHTMAARKLVQDMEESTSWMHVEGADVGEARVRTEVVRLGKAYGVASKFTSYVAVQILSGLEKAVGKPQRIVVPSRPEPQSPMLSGGLPRPMAAPMVITRSASRPTSSTSRGRGGAYRPAMQMQQSASSFRGVALGSPYPVASAPSFPRFAQAAPPPAPSRRMESGKSAKGGVSKERRARSGPSSSLVDSLSRRSSASHDDESEDVAMMEASAPSPISAGASSEEKLLALVSLQKFDGSFAADIPLFGLCPNVSRDPPAGRTAEEWATALAIAIMEVLLSSLRDEWEMVADKAGRWLEKRMGEAEKRKLVDEAKQKVTV</sequence>
<dbReference type="SMART" id="SM00609">
    <property type="entry name" value="VIT"/>
    <property type="match status" value="1"/>
</dbReference>
<feature type="region of interest" description="Disordered" evidence="1">
    <location>
        <begin position="647"/>
        <end position="666"/>
    </location>
</feature>
<dbReference type="Proteomes" id="UP000070544">
    <property type="component" value="Unassembled WGS sequence"/>
</dbReference>
<dbReference type="PROSITE" id="PS51468">
    <property type="entry name" value="VIT"/>
    <property type="match status" value="1"/>
</dbReference>
<accession>A0A139ARD0</accession>
<feature type="region of interest" description="Disordered" evidence="1">
    <location>
        <begin position="473"/>
        <end position="501"/>
    </location>
</feature>
<feature type="region of interest" description="Disordered" evidence="1">
    <location>
        <begin position="725"/>
        <end position="793"/>
    </location>
</feature>
<dbReference type="InterPro" id="IPR002035">
    <property type="entry name" value="VWF_A"/>
</dbReference>
<feature type="domain" description="VWFA" evidence="2">
    <location>
        <begin position="274"/>
        <end position="420"/>
    </location>
</feature>
<evidence type="ECO:0000313" key="5">
    <source>
        <dbReference type="Proteomes" id="UP000070544"/>
    </source>
</evidence>
<evidence type="ECO:0000256" key="1">
    <source>
        <dbReference type="SAM" id="MobiDB-lite"/>
    </source>
</evidence>
<evidence type="ECO:0000313" key="4">
    <source>
        <dbReference type="EMBL" id="KXS19298.1"/>
    </source>
</evidence>
<feature type="region of interest" description="Disordered" evidence="1">
    <location>
        <begin position="674"/>
        <end position="699"/>
    </location>
</feature>
<gene>
    <name evidence="4" type="ORF">M427DRAFT_53241</name>
</gene>
<dbReference type="SUPFAM" id="SSF53300">
    <property type="entry name" value="vWA-like"/>
    <property type="match status" value="1"/>
</dbReference>